<organism evidence="7 8">
    <name type="scientific">Staphylococcus aureus</name>
    <dbReference type="NCBI Taxonomy" id="1280"/>
    <lineage>
        <taxon>Bacteria</taxon>
        <taxon>Bacillati</taxon>
        <taxon>Bacillota</taxon>
        <taxon>Bacilli</taxon>
        <taxon>Bacillales</taxon>
        <taxon>Staphylococcaceae</taxon>
        <taxon>Staphylococcus</taxon>
    </lineage>
</organism>
<comment type="caution">
    <text evidence="5">Lacks conserved residue(s) required for the propagation of feature annotation.</text>
</comment>
<evidence type="ECO:0000256" key="3">
    <source>
        <dbReference type="ARBA" id="ARBA00022777"/>
    </source>
</evidence>
<dbReference type="EC" id="2.7.3.-" evidence="7"/>
<feature type="domain" description="Phosphagen kinase C-terminal" evidence="6">
    <location>
        <begin position="1"/>
        <end position="48"/>
    </location>
</feature>
<dbReference type="InterPro" id="IPR022414">
    <property type="entry name" value="ATP-guanido_PTrfase_cat"/>
</dbReference>
<dbReference type="InterPro" id="IPR014746">
    <property type="entry name" value="Gln_synth/guanido_kin_cat_dom"/>
</dbReference>
<dbReference type="GO" id="GO:0005524">
    <property type="term" value="F:ATP binding"/>
    <property type="evidence" value="ECO:0007669"/>
    <property type="project" value="UniProtKB-UniRule"/>
</dbReference>
<dbReference type="EC" id="2.7.3.3" evidence="7"/>
<dbReference type="Proteomes" id="UP000254116">
    <property type="component" value="Unassembled WGS sequence"/>
</dbReference>
<evidence type="ECO:0000313" key="8">
    <source>
        <dbReference type="Proteomes" id="UP000254116"/>
    </source>
</evidence>
<feature type="binding site" evidence="5">
    <location>
        <position position="24"/>
    </location>
    <ligand>
        <name>ATP</name>
        <dbReference type="ChEBI" id="CHEBI:30616"/>
    </ligand>
</feature>
<evidence type="ECO:0000256" key="1">
    <source>
        <dbReference type="ARBA" id="ARBA00022679"/>
    </source>
</evidence>
<evidence type="ECO:0000256" key="5">
    <source>
        <dbReference type="PROSITE-ProRule" id="PRU00843"/>
    </source>
</evidence>
<dbReference type="Pfam" id="PF00217">
    <property type="entry name" value="ATP-gua_Ptrans"/>
    <property type="match status" value="1"/>
</dbReference>
<keyword evidence="1 5" id="KW-0808">Transferase</keyword>
<evidence type="ECO:0000259" key="6">
    <source>
        <dbReference type="PROSITE" id="PS51510"/>
    </source>
</evidence>
<dbReference type="EMBL" id="UHBY01000003">
    <property type="protein sequence ID" value="SUL32706.1"/>
    <property type="molecule type" value="Genomic_DNA"/>
</dbReference>
<evidence type="ECO:0000256" key="2">
    <source>
        <dbReference type="ARBA" id="ARBA00022741"/>
    </source>
</evidence>
<dbReference type="SUPFAM" id="SSF55931">
    <property type="entry name" value="Glutamine synthetase/guanido kinase"/>
    <property type="match status" value="1"/>
</dbReference>
<dbReference type="PROSITE" id="PS51510">
    <property type="entry name" value="PHOSPHAGEN_KINASE_C"/>
    <property type="match status" value="1"/>
</dbReference>
<dbReference type="GO" id="GO:0004054">
    <property type="term" value="F:arginine kinase activity"/>
    <property type="evidence" value="ECO:0007669"/>
    <property type="project" value="UniProtKB-EC"/>
</dbReference>
<gene>
    <name evidence="7" type="ORF">NCTC10702_00939</name>
</gene>
<proteinExistence type="inferred from homology"/>
<keyword evidence="3 5" id="KW-0418">Kinase</keyword>
<name>A0A380EE15_STAAU</name>
<keyword evidence="2 5" id="KW-0547">Nucleotide-binding</keyword>
<reference evidence="7 8" key="1">
    <citation type="submission" date="2018-06" db="EMBL/GenBank/DDBJ databases">
        <authorList>
            <consortium name="Pathogen Informatics"/>
            <person name="Doyle S."/>
        </authorList>
    </citation>
    <scope>NUCLEOTIDE SEQUENCE [LARGE SCALE GENOMIC DNA]</scope>
    <source>
        <strain evidence="7 8">NCTC10702</strain>
    </source>
</reference>
<accession>A0A380EE15</accession>
<protein>
    <submittedName>
        <fullName evidence="7">Arginine kinase</fullName>
        <ecNumber evidence="7">2.7.3.-</ecNumber>
        <ecNumber evidence="7">2.7.3.3</ecNumber>
    </submittedName>
</protein>
<evidence type="ECO:0000256" key="4">
    <source>
        <dbReference type="ARBA" id="ARBA00022840"/>
    </source>
</evidence>
<keyword evidence="4 5" id="KW-0067">ATP-binding</keyword>
<dbReference type="AlphaFoldDB" id="A0A380EE15"/>
<sequence length="48" mass="5441">MPNFELMRLDQMDQQSKMKMVAKHLISPELIKQPAAAVLVNDDESLVS</sequence>
<comment type="similarity">
    <text evidence="5">Belongs to the ATP:guanido phosphotransferase family.</text>
</comment>
<evidence type="ECO:0000313" key="7">
    <source>
        <dbReference type="EMBL" id="SUL32706.1"/>
    </source>
</evidence>